<organism evidence="2 3">
    <name type="scientific">Nocardia aurantia</name>
    <dbReference type="NCBI Taxonomy" id="2585199"/>
    <lineage>
        <taxon>Bacteria</taxon>
        <taxon>Bacillati</taxon>
        <taxon>Actinomycetota</taxon>
        <taxon>Actinomycetes</taxon>
        <taxon>Mycobacteriales</taxon>
        <taxon>Nocardiaceae</taxon>
        <taxon>Nocardia</taxon>
    </lineage>
</organism>
<keyword evidence="3" id="KW-1185">Reference proteome</keyword>
<dbReference type="Proteomes" id="UP000431401">
    <property type="component" value="Unassembled WGS sequence"/>
</dbReference>
<dbReference type="PANTHER" id="PTHR33336">
    <property type="entry name" value="QUINOL MONOOXYGENASE YGIN-RELATED"/>
    <property type="match status" value="1"/>
</dbReference>
<dbReference type="AlphaFoldDB" id="A0A7K0DPG8"/>
<dbReference type="EMBL" id="WEGI01000006">
    <property type="protein sequence ID" value="MQY27640.1"/>
    <property type="molecule type" value="Genomic_DNA"/>
</dbReference>
<gene>
    <name evidence="2" type="ORF">NRB56_32230</name>
</gene>
<dbReference type="InterPro" id="IPR011008">
    <property type="entry name" value="Dimeric_a/b-barrel"/>
</dbReference>
<feature type="domain" description="ABM" evidence="1">
    <location>
        <begin position="3"/>
        <end position="94"/>
    </location>
</feature>
<sequence length="96" mass="10870">MPYAVIARYRVAPEDTAVVRAALEKMRTHTLREPGNLLYILHTDPADPAIFTIYEQYADESGFEAHKNTPHFAEHILGTIFPRLTERVVSFGSVLD</sequence>
<proteinExistence type="predicted"/>
<dbReference type="InterPro" id="IPR007138">
    <property type="entry name" value="ABM_dom"/>
</dbReference>
<dbReference type="Pfam" id="PF03992">
    <property type="entry name" value="ABM"/>
    <property type="match status" value="1"/>
</dbReference>
<dbReference type="InterPro" id="IPR050744">
    <property type="entry name" value="AI-2_Isomerase_LsrG"/>
</dbReference>
<evidence type="ECO:0000313" key="3">
    <source>
        <dbReference type="Proteomes" id="UP000431401"/>
    </source>
</evidence>
<dbReference type="GO" id="GO:0003824">
    <property type="term" value="F:catalytic activity"/>
    <property type="evidence" value="ECO:0007669"/>
    <property type="project" value="TreeGrafter"/>
</dbReference>
<dbReference type="Gene3D" id="3.30.70.100">
    <property type="match status" value="1"/>
</dbReference>
<dbReference type="SUPFAM" id="SSF54909">
    <property type="entry name" value="Dimeric alpha+beta barrel"/>
    <property type="match status" value="1"/>
</dbReference>
<name>A0A7K0DPG8_9NOCA</name>
<accession>A0A7K0DPG8</accession>
<comment type="caution">
    <text evidence="2">The sequence shown here is derived from an EMBL/GenBank/DDBJ whole genome shotgun (WGS) entry which is preliminary data.</text>
</comment>
<dbReference type="PANTHER" id="PTHR33336:SF15">
    <property type="entry name" value="ABM DOMAIN-CONTAINING PROTEIN"/>
    <property type="match status" value="1"/>
</dbReference>
<evidence type="ECO:0000313" key="2">
    <source>
        <dbReference type="EMBL" id="MQY27640.1"/>
    </source>
</evidence>
<protein>
    <recommendedName>
        <fullName evidence="1">ABM domain-containing protein</fullName>
    </recommendedName>
</protein>
<dbReference type="PROSITE" id="PS51725">
    <property type="entry name" value="ABM"/>
    <property type="match status" value="1"/>
</dbReference>
<evidence type="ECO:0000259" key="1">
    <source>
        <dbReference type="PROSITE" id="PS51725"/>
    </source>
</evidence>
<reference evidence="2 3" key="1">
    <citation type="submission" date="2019-10" db="EMBL/GenBank/DDBJ databases">
        <title>Nocardia macrotermitis sp. nov. and Nocardia aurantia sp. nov., isolated from the gut of fungus growing-termite Macrotermes natalensis.</title>
        <authorList>
            <person name="Benndorf R."/>
            <person name="Schwitalla J."/>
            <person name="Martin K."/>
            <person name="De Beer W."/>
            <person name="Kaster A.-K."/>
            <person name="Vollmers J."/>
            <person name="Poulsen M."/>
            <person name="Beemelmanns C."/>
        </authorList>
    </citation>
    <scope>NUCLEOTIDE SEQUENCE [LARGE SCALE GENOMIC DNA]</scope>
    <source>
        <strain evidence="2 3">RB56</strain>
    </source>
</reference>